<evidence type="ECO:0000256" key="11">
    <source>
        <dbReference type="ARBA" id="ARBA00049091"/>
    </source>
</evidence>
<accession>A0ABW2V8C3</accession>
<comment type="caution">
    <text evidence="13">The sequence shown here is derived from an EMBL/GenBank/DDBJ whole genome shotgun (WGS) entry which is preliminary data.</text>
</comment>
<keyword evidence="6" id="KW-1015">Disulfide bond</keyword>
<evidence type="ECO:0000256" key="4">
    <source>
        <dbReference type="ARBA" id="ARBA00022862"/>
    </source>
</evidence>
<proteinExistence type="inferred from homology"/>
<dbReference type="CDD" id="cd03017">
    <property type="entry name" value="PRX_BCP"/>
    <property type="match status" value="1"/>
</dbReference>
<comment type="similarity">
    <text evidence="9">Belongs to the peroxiredoxin family. BCP/PrxQ subfamily.</text>
</comment>
<dbReference type="PANTHER" id="PTHR42801:SF4">
    <property type="entry name" value="AHPC_TSA FAMILY PROTEIN"/>
    <property type="match status" value="1"/>
</dbReference>
<keyword evidence="7" id="KW-0676">Redox-active center</keyword>
<evidence type="ECO:0000256" key="10">
    <source>
        <dbReference type="ARBA" id="ARBA00041373"/>
    </source>
</evidence>
<reference evidence="14" key="1">
    <citation type="journal article" date="2019" name="Int. J. Syst. Evol. Microbiol.">
        <title>The Global Catalogue of Microorganisms (GCM) 10K type strain sequencing project: providing services to taxonomists for standard genome sequencing and annotation.</title>
        <authorList>
            <consortium name="The Broad Institute Genomics Platform"/>
            <consortium name="The Broad Institute Genome Sequencing Center for Infectious Disease"/>
            <person name="Wu L."/>
            <person name="Ma J."/>
        </authorList>
    </citation>
    <scope>NUCLEOTIDE SEQUENCE [LARGE SCALE GENOMIC DNA]</scope>
    <source>
        <strain evidence="14">JCM 18657</strain>
    </source>
</reference>
<evidence type="ECO:0000256" key="1">
    <source>
        <dbReference type="ARBA" id="ARBA00003330"/>
    </source>
</evidence>
<evidence type="ECO:0000256" key="6">
    <source>
        <dbReference type="ARBA" id="ARBA00023157"/>
    </source>
</evidence>
<dbReference type="SUPFAM" id="SSF52833">
    <property type="entry name" value="Thioredoxin-like"/>
    <property type="match status" value="1"/>
</dbReference>
<evidence type="ECO:0000256" key="9">
    <source>
        <dbReference type="ARBA" id="ARBA00038489"/>
    </source>
</evidence>
<dbReference type="EC" id="1.11.1.24" evidence="2"/>
<sequence length="163" mass="18337">MLRIGQAAPVFTADSTQGSIRLEEHIGKRPIVLIFYPKDNTPGCTAQLCAVRDSRRQYAEYDALVLGVNAGSLESHRQFAEKHGYDFPIVHDEGGRIRDLYDVGKILGLFLQQRVVYAIGRTGRIIFAQKGHPPTADILEALKYDREGRRMPLEAEPTEEIEE</sequence>
<dbReference type="InterPro" id="IPR013766">
    <property type="entry name" value="Thioredoxin_domain"/>
</dbReference>
<keyword evidence="5 13" id="KW-0560">Oxidoreductase</keyword>
<dbReference type="EMBL" id="JBHTGQ010000041">
    <property type="protein sequence ID" value="MFC7751345.1"/>
    <property type="molecule type" value="Genomic_DNA"/>
</dbReference>
<comment type="catalytic activity">
    <reaction evidence="11">
        <text>a hydroperoxide + [thioredoxin]-dithiol = an alcohol + [thioredoxin]-disulfide + H2O</text>
        <dbReference type="Rhea" id="RHEA:62620"/>
        <dbReference type="Rhea" id="RHEA-COMP:10698"/>
        <dbReference type="Rhea" id="RHEA-COMP:10700"/>
        <dbReference type="ChEBI" id="CHEBI:15377"/>
        <dbReference type="ChEBI" id="CHEBI:29950"/>
        <dbReference type="ChEBI" id="CHEBI:30879"/>
        <dbReference type="ChEBI" id="CHEBI:35924"/>
        <dbReference type="ChEBI" id="CHEBI:50058"/>
        <dbReference type="EC" id="1.11.1.24"/>
    </reaction>
</comment>
<dbReference type="InterPro" id="IPR000866">
    <property type="entry name" value="AhpC/TSA"/>
</dbReference>
<keyword evidence="3 13" id="KW-0575">Peroxidase</keyword>
<evidence type="ECO:0000256" key="5">
    <source>
        <dbReference type="ARBA" id="ARBA00023002"/>
    </source>
</evidence>
<evidence type="ECO:0000313" key="14">
    <source>
        <dbReference type="Proteomes" id="UP001596528"/>
    </source>
</evidence>
<evidence type="ECO:0000256" key="2">
    <source>
        <dbReference type="ARBA" id="ARBA00013017"/>
    </source>
</evidence>
<dbReference type="PROSITE" id="PS51352">
    <property type="entry name" value="THIOREDOXIN_2"/>
    <property type="match status" value="1"/>
</dbReference>
<evidence type="ECO:0000256" key="7">
    <source>
        <dbReference type="ARBA" id="ARBA00023284"/>
    </source>
</evidence>
<dbReference type="Pfam" id="PF00578">
    <property type="entry name" value="AhpC-TSA"/>
    <property type="match status" value="1"/>
</dbReference>
<organism evidence="13 14">
    <name type="scientific">Paenibacillus thermoaerophilus</name>
    <dbReference type="NCBI Taxonomy" id="1215385"/>
    <lineage>
        <taxon>Bacteria</taxon>
        <taxon>Bacillati</taxon>
        <taxon>Bacillota</taxon>
        <taxon>Bacilli</taxon>
        <taxon>Bacillales</taxon>
        <taxon>Paenibacillaceae</taxon>
        <taxon>Paenibacillus</taxon>
    </lineage>
</organism>
<dbReference type="GO" id="GO:0140824">
    <property type="term" value="F:thioredoxin-dependent peroxiredoxin activity"/>
    <property type="evidence" value="ECO:0007669"/>
    <property type="project" value="UniProtKB-EC"/>
</dbReference>
<keyword evidence="14" id="KW-1185">Reference proteome</keyword>
<evidence type="ECO:0000256" key="8">
    <source>
        <dbReference type="ARBA" id="ARBA00032824"/>
    </source>
</evidence>
<feature type="domain" description="Thioredoxin" evidence="12">
    <location>
        <begin position="2"/>
        <end position="147"/>
    </location>
</feature>
<comment type="function">
    <text evidence="1">Thiol-specific peroxidase that catalyzes the reduction of hydrogen peroxide and organic hydroperoxides to water and alcohols, respectively. Plays a role in cell protection against oxidative stress by detoxifying peroxides and as sensor of hydrogen peroxide-mediated signaling events.</text>
</comment>
<gene>
    <name evidence="13" type="ORF">ACFQWB_15605</name>
</gene>
<evidence type="ECO:0000313" key="13">
    <source>
        <dbReference type="EMBL" id="MFC7751345.1"/>
    </source>
</evidence>
<protein>
    <recommendedName>
        <fullName evidence="2">thioredoxin-dependent peroxiredoxin</fullName>
        <ecNumber evidence="2">1.11.1.24</ecNumber>
    </recommendedName>
    <alternativeName>
        <fullName evidence="10">Bacterioferritin comigratory protein</fullName>
    </alternativeName>
    <alternativeName>
        <fullName evidence="8">Thioredoxin peroxidase</fullName>
    </alternativeName>
</protein>
<dbReference type="Gene3D" id="3.40.30.10">
    <property type="entry name" value="Glutaredoxin"/>
    <property type="match status" value="1"/>
</dbReference>
<dbReference type="PANTHER" id="PTHR42801">
    <property type="entry name" value="THIOREDOXIN-DEPENDENT PEROXIDE REDUCTASE"/>
    <property type="match status" value="1"/>
</dbReference>
<evidence type="ECO:0000259" key="12">
    <source>
        <dbReference type="PROSITE" id="PS51352"/>
    </source>
</evidence>
<evidence type="ECO:0000256" key="3">
    <source>
        <dbReference type="ARBA" id="ARBA00022559"/>
    </source>
</evidence>
<name>A0ABW2V8C3_9BACL</name>
<dbReference type="InterPro" id="IPR050924">
    <property type="entry name" value="Peroxiredoxin_BCP/PrxQ"/>
</dbReference>
<dbReference type="Proteomes" id="UP001596528">
    <property type="component" value="Unassembled WGS sequence"/>
</dbReference>
<dbReference type="InterPro" id="IPR036249">
    <property type="entry name" value="Thioredoxin-like_sf"/>
</dbReference>
<keyword evidence="4" id="KW-0049">Antioxidant</keyword>
<dbReference type="RefSeq" id="WP_138788551.1">
    <property type="nucleotide sequence ID" value="NZ_JBHTGQ010000041.1"/>
</dbReference>